<accession>A0ABV5VY49</accession>
<dbReference type="PANTHER" id="PTHR30055:SF234">
    <property type="entry name" value="HTH-TYPE TRANSCRIPTIONAL REGULATOR BETI"/>
    <property type="match status" value="1"/>
</dbReference>
<dbReference type="Gene3D" id="1.10.357.10">
    <property type="entry name" value="Tetracycline Repressor, domain 2"/>
    <property type="match status" value="1"/>
</dbReference>
<name>A0ABV5VY49_9BACL</name>
<feature type="DNA-binding region" description="H-T-H motif" evidence="4">
    <location>
        <begin position="44"/>
        <end position="63"/>
    </location>
</feature>
<dbReference type="RefSeq" id="WP_344902937.1">
    <property type="nucleotide sequence ID" value="NZ_BAAAYO010000001.1"/>
</dbReference>
<dbReference type="PRINTS" id="PR00455">
    <property type="entry name" value="HTHTETR"/>
</dbReference>
<keyword evidence="3" id="KW-0804">Transcription</keyword>
<keyword evidence="1" id="KW-0805">Transcription regulation</keyword>
<keyword evidence="2 4" id="KW-0238">DNA-binding</keyword>
<dbReference type="Proteomes" id="UP001589619">
    <property type="component" value="Unassembled WGS sequence"/>
</dbReference>
<keyword evidence="8" id="KW-1185">Reference proteome</keyword>
<evidence type="ECO:0000256" key="1">
    <source>
        <dbReference type="ARBA" id="ARBA00023015"/>
    </source>
</evidence>
<evidence type="ECO:0000256" key="5">
    <source>
        <dbReference type="SAM" id="MobiDB-lite"/>
    </source>
</evidence>
<dbReference type="Pfam" id="PF00440">
    <property type="entry name" value="TetR_N"/>
    <property type="match status" value="1"/>
</dbReference>
<evidence type="ECO:0000256" key="4">
    <source>
        <dbReference type="PROSITE-ProRule" id="PRU00335"/>
    </source>
</evidence>
<dbReference type="PANTHER" id="PTHR30055">
    <property type="entry name" value="HTH-TYPE TRANSCRIPTIONAL REGULATOR RUTR"/>
    <property type="match status" value="1"/>
</dbReference>
<evidence type="ECO:0000256" key="3">
    <source>
        <dbReference type="ARBA" id="ARBA00023163"/>
    </source>
</evidence>
<evidence type="ECO:0000259" key="6">
    <source>
        <dbReference type="PROSITE" id="PS50977"/>
    </source>
</evidence>
<proteinExistence type="predicted"/>
<organism evidence="7 8">
    <name type="scientific">Paenibacillus hodogayensis</name>
    <dbReference type="NCBI Taxonomy" id="279208"/>
    <lineage>
        <taxon>Bacteria</taxon>
        <taxon>Bacillati</taxon>
        <taxon>Bacillota</taxon>
        <taxon>Bacilli</taxon>
        <taxon>Bacillales</taxon>
        <taxon>Paenibacillaceae</taxon>
        <taxon>Paenibacillus</taxon>
    </lineage>
</organism>
<dbReference type="InterPro" id="IPR023772">
    <property type="entry name" value="DNA-bd_HTH_TetR-type_CS"/>
</dbReference>
<dbReference type="Gene3D" id="1.10.10.60">
    <property type="entry name" value="Homeodomain-like"/>
    <property type="match status" value="1"/>
</dbReference>
<evidence type="ECO:0000313" key="7">
    <source>
        <dbReference type="EMBL" id="MFB9752901.1"/>
    </source>
</evidence>
<dbReference type="InterPro" id="IPR050109">
    <property type="entry name" value="HTH-type_TetR-like_transc_reg"/>
</dbReference>
<gene>
    <name evidence="7" type="ORF">ACFFNY_15155</name>
</gene>
<protein>
    <submittedName>
        <fullName evidence="7">TetR/AcrR family transcriptional regulator</fullName>
    </submittedName>
</protein>
<feature type="domain" description="HTH tetR-type" evidence="6">
    <location>
        <begin position="21"/>
        <end position="81"/>
    </location>
</feature>
<comment type="caution">
    <text evidence="7">The sequence shown here is derived from an EMBL/GenBank/DDBJ whole genome shotgun (WGS) entry which is preliminary data.</text>
</comment>
<reference evidence="7 8" key="1">
    <citation type="submission" date="2024-09" db="EMBL/GenBank/DDBJ databases">
        <authorList>
            <person name="Sun Q."/>
            <person name="Mori K."/>
        </authorList>
    </citation>
    <scope>NUCLEOTIDE SEQUENCE [LARGE SCALE GENOMIC DNA]</scope>
    <source>
        <strain evidence="7 8">JCM 12520</strain>
    </source>
</reference>
<sequence>MKPSRPTARRKPGRPKIGEPSNVKETLLRTASALFMQFGYDSVSLDQIGKAAGVTKASIYYYFPNKSELFTAAVVQMMANIAGLTKRLLDAPGSFRERLIAVTSAHMQTSHVDFESLLREAGSSLSPGQIADIREAERSIHLVLADVFREQIGLGTIRPGDPLLYAYAFSSIMMLGGRRDTGAEAERTPSPFAHLGPGDIVDLFWYGVGHMV</sequence>
<dbReference type="EMBL" id="JBHMAG010000012">
    <property type="protein sequence ID" value="MFB9752901.1"/>
    <property type="molecule type" value="Genomic_DNA"/>
</dbReference>
<dbReference type="InterPro" id="IPR009057">
    <property type="entry name" value="Homeodomain-like_sf"/>
</dbReference>
<evidence type="ECO:0000313" key="8">
    <source>
        <dbReference type="Proteomes" id="UP001589619"/>
    </source>
</evidence>
<dbReference type="InterPro" id="IPR001647">
    <property type="entry name" value="HTH_TetR"/>
</dbReference>
<feature type="region of interest" description="Disordered" evidence="5">
    <location>
        <begin position="1"/>
        <end position="20"/>
    </location>
</feature>
<dbReference type="PROSITE" id="PS01081">
    <property type="entry name" value="HTH_TETR_1"/>
    <property type="match status" value="1"/>
</dbReference>
<dbReference type="SUPFAM" id="SSF46689">
    <property type="entry name" value="Homeodomain-like"/>
    <property type="match status" value="1"/>
</dbReference>
<evidence type="ECO:0000256" key="2">
    <source>
        <dbReference type="ARBA" id="ARBA00023125"/>
    </source>
</evidence>
<dbReference type="PROSITE" id="PS50977">
    <property type="entry name" value="HTH_TETR_2"/>
    <property type="match status" value="1"/>
</dbReference>